<dbReference type="EMBL" id="CP133616">
    <property type="protein sequence ID" value="WMV29468.1"/>
    <property type="molecule type" value="Genomic_DNA"/>
</dbReference>
<protein>
    <submittedName>
        <fullName evidence="1">Uncharacterized protein</fullName>
    </submittedName>
</protein>
<dbReference type="Proteomes" id="UP001234989">
    <property type="component" value="Chromosome 5"/>
</dbReference>
<gene>
    <name evidence="1" type="ORF">MTR67_022853</name>
</gene>
<organism evidence="1 2">
    <name type="scientific">Solanum verrucosum</name>
    <dbReference type="NCBI Taxonomy" id="315347"/>
    <lineage>
        <taxon>Eukaryota</taxon>
        <taxon>Viridiplantae</taxon>
        <taxon>Streptophyta</taxon>
        <taxon>Embryophyta</taxon>
        <taxon>Tracheophyta</taxon>
        <taxon>Spermatophyta</taxon>
        <taxon>Magnoliopsida</taxon>
        <taxon>eudicotyledons</taxon>
        <taxon>Gunneridae</taxon>
        <taxon>Pentapetalae</taxon>
        <taxon>asterids</taxon>
        <taxon>lamiids</taxon>
        <taxon>Solanales</taxon>
        <taxon>Solanaceae</taxon>
        <taxon>Solanoideae</taxon>
        <taxon>Solaneae</taxon>
        <taxon>Solanum</taxon>
    </lineage>
</organism>
<proteinExistence type="predicted"/>
<evidence type="ECO:0000313" key="1">
    <source>
        <dbReference type="EMBL" id="WMV29468.1"/>
    </source>
</evidence>
<sequence length="87" mass="10166">MSWEVEPSQSIWLEPIVVDSQMMPNLRHYTMRKFNTWETKWGILSKIINNKVGTKRKMVVEKTSGMEIGEIGRWTKIGMCLPMIAHT</sequence>
<name>A0AAF0TY78_SOLVR</name>
<dbReference type="AlphaFoldDB" id="A0AAF0TY78"/>
<evidence type="ECO:0000313" key="2">
    <source>
        <dbReference type="Proteomes" id="UP001234989"/>
    </source>
</evidence>
<reference evidence="1" key="1">
    <citation type="submission" date="2023-08" db="EMBL/GenBank/DDBJ databases">
        <title>A de novo genome assembly of Solanum verrucosum Schlechtendal, a Mexican diploid species geographically isolated from the other diploid A-genome species in potato relatives.</title>
        <authorList>
            <person name="Hosaka K."/>
        </authorList>
    </citation>
    <scope>NUCLEOTIDE SEQUENCE</scope>
    <source>
        <tissue evidence="1">Young leaves</tissue>
    </source>
</reference>
<keyword evidence="2" id="KW-1185">Reference proteome</keyword>
<accession>A0AAF0TY78</accession>